<proteinExistence type="predicted"/>
<keyword evidence="1" id="KW-0812">Transmembrane</keyword>
<gene>
    <name evidence="2" type="primary">68</name>
    <name evidence="2" type="ORF">SEA_BARNSTORMER_68</name>
</gene>
<dbReference type="Proteomes" id="UP001215092">
    <property type="component" value="Segment"/>
</dbReference>
<keyword evidence="1" id="KW-0472">Membrane</keyword>
<keyword evidence="1" id="KW-1133">Transmembrane helix</keyword>
<name>A0AAE9ZR79_9CAUD</name>
<feature type="transmembrane region" description="Helical" evidence="1">
    <location>
        <begin position="18"/>
        <end position="38"/>
    </location>
</feature>
<keyword evidence="3" id="KW-1185">Reference proteome</keyword>
<dbReference type="EMBL" id="OQ190478">
    <property type="protein sequence ID" value="WDS51705.1"/>
    <property type="molecule type" value="Genomic_DNA"/>
</dbReference>
<sequence length="41" mass="4408">MTTPEDIHPDAEYDAQRAAFAVGFLFALVAGSIAHYLLTAL</sequence>
<evidence type="ECO:0000313" key="3">
    <source>
        <dbReference type="Proteomes" id="UP001215092"/>
    </source>
</evidence>
<reference evidence="2 3" key="1">
    <citation type="submission" date="2023-01" db="EMBL/GenBank/DDBJ databases">
        <authorList>
            <person name="Edelman T.J."/>
            <person name="Baldwin A.R."/>
            <person name="Chauncey H.A."/>
            <person name="Connelly K.A."/>
            <person name="Daniel I."/>
            <person name="Fitzgerald E.B."/>
            <person name="McKinney B.E."/>
            <person name="Murray D.M."/>
            <person name="Parshall S."/>
            <person name="Stokes L.T."/>
            <person name="Tanaka K.N."/>
            <person name="Vinson E.C."/>
            <person name="Klevikis C."/>
            <person name="Temple L."/>
            <person name="Rinehart C.A."/>
            <person name="Garlena R.A."/>
            <person name="Russell D.A."/>
            <person name="Jacobs-Sera D."/>
            <person name="Hatfull G.F."/>
        </authorList>
    </citation>
    <scope>NUCLEOTIDE SEQUENCE [LARGE SCALE GENOMIC DNA]</scope>
</reference>
<accession>A0AAE9ZR79</accession>
<organism evidence="2 3">
    <name type="scientific">Microbacterium phage Barnstormer</name>
    <dbReference type="NCBI Taxonomy" id="3028491"/>
    <lineage>
        <taxon>Viruses</taxon>
        <taxon>Duplodnaviria</taxon>
        <taxon>Heunggongvirae</taxon>
        <taxon>Uroviricota</taxon>
        <taxon>Caudoviricetes</taxon>
        <taxon>Casidaviridae</taxon>
        <taxon>Barnstormervirus</taxon>
        <taxon>Barnstormervirus barnstormer</taxon>
    </lineage>
</organism>
<evidence type="ECO:0000256" key="1">
    <source>
        <dbReference type="SAM" id="Phobius"/>
    </source>
</evidence>
<evidence type="ECO:0000313" key="2">
    <source>
        <dbReference type="EMBL" id="WDS51705.1"/>
    </source>
</evidence>
<protein>
    <submittedName>
        <fullName evidence="2">Membrane protein</fullName>
    </submittedName>
</protein>